<gene>
    <name evidence="1" type="ORF">E7Z73_00110</name>
</gene>
<reference evidence="1" key="1">
    <citation type="submission" date="2019-04" db="EMBL/GenBank/DDBJ databases">
        <title>Evolution of Biomass-Degrading Anaerobic Consortia Revealed by Metagenomics.</title>
        <authorList>
            <person name="Peng X."/>
        </authorList>
    </citation>
    <scope>NUCLEOTIDE SEQUENCE</scope>
    <source>
        <strain evidence="1">SIG12</strain>
    </source>
</reference>
<comment type="caution">
    <text evidence="1">The sequence shown here is derived from an EMBL/GenBank/DDBJ whole genome shotgun (WGS) entry which is preliminary data.</text>
</comment>
<sequence length="99" mass="11860">MSCENKIQEYINSMENDKLLIETHFANMEKVTRENKKLERDQLIGLLSNFNTLNIQYDQLCNDLITFMKIFRPETEEIRIYKTDELVELLNQKANELEN</sequence>
<dbReference type="RefSeq" id="WP_303735773.1">
    <property type="nucleotide sequence ID" value="NZ_SUTE01000002.1"/>
</dbReference>
<name>A0A8T3VAJ7_9EURY</name>
<dbReference type="AlphaFoldDB" id="A0A8T3VAJ7"/>
<accession>A0A8T3VAJ7</accession>
<evidence type="ECO:0000313" key="1">
    <source>
        <dbReference type="EMBL" id="MBE6504132.1"/>
    </source>
</evidence>
<dbReference type="EMBL" id="SUTE01000002">
    <property type="protein sequence ID" value="MBE6504132.1"/>
    <property type="molecule type" value="Genomic_DNA"/>
</dbReference>
<dbReference type="Proteomes" id="UP000762703">
    <property type="component" value="Unassembled WGS sequence"/>
</dbReference>
<evidence type="ECO:0000313" key="2">
    <source>
        <dbReference type="Proteomes" id="UP000762703"/>
    </source>
</evidence>
<organism evidence="1 2">
    <name type="scientific">Methanobrevibacter millerae</name>
    <dbReference type="NCBI Taxonomy" id="230361"/>
    <lineage>
        <taxon>Archaea</taxon>
        <taxon>Methanobacteriati</taxon>
        <taxon>Methanobacteriota</taxon>
        <taxon>Methanomada group</taxon>
        <taxon>Methanobacteria</taxon>
        <taxon>Methanobacteriales</taxon>
        <taxon>Methanobacteriaceae</taxon>
        <taxon>Methanobrevibacter</taxon>
    </lineage>
</organism>
<protein>
    <submittedName>
        <fullName evidence="1">Uncharacterized protein</fullName>
    </submittedName>
</protein>
<proteinExistence type="predicted"/>